<dbReference type="RefSeq" id="WP_210510750.1">
    <property type="nucleotide sequence ID" value="NZ_JAFIDN010000002.1"/>
</dbReference>
<dbReference type="EMBL" id="JAFIDN010000002">
    <property type="protein sequence ID" value="MBP3191893.1"/>
    <property type="molecule type" value="Genomic_DNA"/>
</dbReference>
<feature type="transmembrane region" description="Helical" evidence="1">
    <location>
        <begin position="31"/>
        <end position="52"/>
    </location>
</feature>
<organism evidence="2 3">
    <name type="scientific">Natronogracilivirga saccharolytica</name>
    <dbReference type="NCBI Taxonomy" id="2812953"/>
    <lineage>
        <taxon>Bacteria</taxon>
        <taxon>Pseudomonadati</taxon>
        <taxon>Balneolota</taxon>
        <taxon>Balneolia</taxon>
        <taxon>Balneolales</taxon>
        <taxon>Cyclonatronaceae</taxon>
        <taxon>Natronogracilivirga</taxon>
    </lineage>
</organism>
<feature type="transmembrane region" description="Helical" evidence="1">
    <location>
        <begin position="64"/>
        <end position="86"/>
    </location>
</feature>
<dbReference type="Proteomes" id="UP000673975">
    <property type="component" value="Unassembled WGS sequence"/>
</dbReference>
<keyword evidence="3" id="KW-1185">Reference proteome</keyword>
<dbReference type="AlphaFoldDB" id="A0A8J7S4M3"/>
<keyword evidence="1" id="KW-1133">Transmembrane helix</keyword>
<sequence>MTPSVDWSVMDEIADRVMQPDIPDETLYGRYLALTYIFLAAPSLAMVSYLLFKNERGRFSQNFVMNLYAVSHMLTFSIIQIPSILYQGQVFDFHSHLIYCTWSGCTIDI</sequence>
<accession>A0A8J7S4M3</accession>
<proteinExistence type="predicted"/>
<gene>
    <name evidence="2" type="ORF">NATSA_04360</name>
</gene>
<protein>
    <submittedName>
        <fullName evidence="2">Uncharacterized protein</fullName>
    </submittedName>
</protein>
<keyword evidence="1" id="KW-0472">Membrane</keyword>
<comment type="caution">
    <text evidence="2">The sequence shown here is derived from an EMBL/GenBank/DDBJ whole genome shotgun (WGS) entry which is preliminary data.</text>
</comment>
<evidence type="ECO:0000313" key="2">
    <source>
        <dbReference type="EMBL" id="MBP3191893.1"/>
    </source>
</evidence>
<keyword evidence="1" id="KW-0812">Transmembrane</keyword>
<name>A0A8J7S4M3_9BACT</name>
<evidence type="ECO:0000313" key="3">
    <source>
        <dbReference type="Proteomes" id="UP000673975"/>
    </source>
</evidence>
<evidence type="ECO:0000256" key="1">
    <source>
        <dbReference type="SAM" id="Phobius"/>
    </source>
</evidence>
<reference evidence="2" key="1">
    <citation type="submission" date="2021-02" db="EMBL/GenBank/DDBJ databases">
        <title>Natronogracilivirga saccharolytica gen. nov. sp. nov. a new anaerobic, haloalkiliphilic carbohydrate-fermenting bacterium from soda lake and proposing of Cyclonatronumiaceae fam. nov. in the phylum Balneolaeota.</title>
        <authorList>
            <person name="Zhilina T.N."/>
            <person name="Sorokin D.Y."/>
            <person name="Zavarzina D.G."/>
            <person name="Toshchakov S.V."/>
            <person name="Kublanov I.V."/>
        </authorList>
    </citation>
    <scope>NUCLEOTIDE SEQUENCE</scope>
    <source>
        <strain evidence="2">Z-1702</strain>
    </source>
</reference>